<dbReference type="AlphaFoldDB" id="A0A8T4L6E3"/>
<protein>
    <submittedName>
        <fullName evidence="2">Uncharacterized protein</fullName>
    </submittedName>
</protein>
<reference evidence="2" key="1">
    <citation type="submission" date="2021-03" db="EMBL/GenBank/DDBJ databases">
        <authorList>
            <person name="Jaffe A."/>
        </authorList>
    </citation>
    <scope>NUCLEOTIDE SEQUENCE</scope>
    <source>
        <strain evidence="2">RIFCSPLOWO2_01_FULL_AR10_48_17</strain>
    </source>
</reference>
<organism evidence="2 3">
    <name type="scientific">Candidatus Iainarchaeum sp</name>
    <dbReference type="NCBI Taxonomy" id="3101447"/>
    <lineage>
        <taxon>Archaea</taxon>
        <taxon>Candidatus Iainarchaeota</taxon>
        <taxon>Candidatus Iainarchaeia</taxon>
        <taxon>Candidatus Iainarchaeales</taxon>
        <taxon>Candidatus Iainarchaeaceae</taxon>
        <taxon>Candidatus Iainarchaeum</taxon>
    </lineage>
</organism>
<evidence type="ECO:0000313" key="3">
    <source>
        <dbReference type="Proteomes" id="UP000675968"/>
    </source>
</evidence>
<dbReference type="EMBL" id="JAGVWC010000009">
    <property type="protein sequence ID" value="MBS3061442.1"/>
    <property type="molecule type" value="Genomic_DNA"/>
</dbReference>
<proteinExistence type="predicted"/>
<gene>
    <name evidence="2" type="ORF">J4215_02560</name>
</gene>
<keyword evidence="1" id="KW-0812">Transmembrane</keyword>
<sequence length="146" mass="16408">MNPKGQFFEPFNILIAAVMGLAILVIIIGLIQYFENEKFLLSKERFEKTLDRAFQTPTNEVITEPELLFRAGEQFSSVGLARRRGLEPECIELESRETESISSIQPGVVLIKQNTQLNVYYLCSPASQCLNGCNTCCRIGFGLKPN</sequence>
<keyword evidence="1" id="KW-0472">Membrane</keyword>
<name>A0A8T4L6E3_9ARCH</name>
<evidence type="ECO:0000313" key="2">
    <source>
        <dbReference type="EMBL" id="MBS3061442.1"/>
    </source>
</evidence>
<feature type="transmembrane region" description="Helical" evidence="1">
    <location>
        <begin position="12"/>
        <end position="34"/>
    </location>
</feature>
<keyword evidence="1" id="KW-1133">Transmembrane helix</keyword>
<comment type="caution">
    <text evidence="2">The sequence shown here is derived from an EMBL/GenBank/DDBJ whole genome shotgun (WGS) entry which is preliminary data.</text>
</comment>
<reference evidence="2" key="2">
    <citation type="submission" date="2021-05" db="EMBL/GenBank/DDBJ databases">
        <title>Protein family content uncovers lineage relationships and bacterial pathway maintenance mechanisms in DPANN archaea.</title>
        <authorList>
            <person name="Castelle C.J."/>
            <person name="Meheust R."/>
            <person name="Jaffe A.L."/>
            <person name="Seitz K."/>
            <person name="Gong X."/>
            <person name="Baker B.J."/>
            <person name="Banfield J.F."/>
        </authorList>
    </citation>
    <scope>NUCLEOTIDE SEQUENCE</scope>
    <source>
        <strain evidence="2">RIFCSPLOWO2_01_FULL_AR10_48_17</strain>
    </source>
</reference>
<accession>A0A8T4L6E3</accession>
<evidence type="ECO:0000256" key="1">
    <source>
        <dbReference type="SAM" id="Phobius"/>
    </source>
</evidence>
<dbReference type="Proteomes" id="UP000675968">
    <property type="component" value="Unassembled WGS sequence"/>
</dbReference>